<dbReference type="EMBL" id="AFAR01000302">
    <property type="protein sequence ID" value="EGF24233.1"/>
    <property type="molecule type" value="Genomic_DNA"/>
</dbReference>
<accession>F2B1H0</accession>
<reference evidence="1 2" key="1">
    <citation type="journal article" date="2013" name="Mar. Genomics">
        <title>Expression of sulfatases in Rhodopirellula baltica and the diversity of sulfatases in the genus Rhodopirellula.</title>
        <authorList>
            <person name="Wegner C.E."/>
            <person name="Richter-Heitmann T."/>
            <person name="Klindworth A."/>
            <person name="Klockow C."/>
            <person name="Richter M."/>
            <person name="Achstetter T."/>
            <person name="Glockner F.O."/>
            <person name="Harder J."/>
        </authorList>
    </citation>
    <scope>NUCLEOTIDE SEQUENCE [LARGE SCALE GENOMIC DNA]</scope>
    <source>
        <strain evidence="1 2">WH47</strain>
    </source>
</reference>
<sequence length="43" mass="4837">MAPAFVNRRQSRVIPSKPTLSGCRCVSLNIHVRRAFATPQITR</sequence>
<name>F2B1H0_RHOBT</name>
<protein>
    <submittedName>
        <fullName evidence="1">Uncharacterized protein</fullName>
    </submittedName>
</protein>
<dbReference type="AlphaFoldDB" id="F2B1H0"/>
<evidence type="ECO:0000313" key="2">
    <source>
        <dbReference type="Proteomes" id="UP000006222"/>
    </source>
</evidence>
<organism evidence="1 2">
    <name type="scientific">Rhodopirellula baltica WH47</name>
    <dbReference type="NCBI Taxonomy" id="991778"/>
    <lineage>
        <taxon>Bacteria</taxon>
        <taxon>Pseudomonadati</taxon>
        <taxon>Planctomycetota</taxon>
        <taxon>Planctomycetia</taxon>
        <taxon>Pirellulales</taxon>
        <taxon>Pirellulaceae</taxon>
        <taxon>Rhodopirellula</taxon>
    </lineage>
</organism>
<evidence type="ECO:0000313" key="1">
    <source>
        <dbReference type="EMBL" id="EGF24233.1"/>
    </source>
</evidence>
<gene>
    <name evidence="1" type="ORF">RBWH47_03164</name>
</gene>
<comment type="caution">
    <text evidence="1">The sequence shown here is derived from an EMBL/GenBank/DDBJ whole genome shotgun (WGS) entry which is preliminary data.</text>
</comment>
<proteinExistence type="predicted"/>
<dbReference type="Proteomes" id="UP000006222">
    <property type="component" value="Unassembled WGS sequence"/>
</dbReference>
<dbReference type="PATRIC" id="fig|991778.3.peg.6172"/>